<dbReference type="Proteomes" id="UP000271003">
    <property type="component" value="Chromosome"/>
</dbReference>
<gene>
    <name evidence="1" type="ORF">SUTMEG_15140</name>
</gene>
<sequence length="428" mass="45955">MIESGTVHIDLSPKPGGRAGVVVLNARTNGIARMLASPEKRAKARRLIPLLYGLCPCAHLASFDAARARAVGLCDAERRARTGALPERAVLLEAVVENLRVLVMDAGALSGLRPDAAMLRSIGRLRAEVATVLQHMAAMDPLHPEAIDTPHRMAATDTVRALFDDAREAAATMLFGMVPEAWLSDTTSIEAMEAWAAQWNDKLPAARLARGFLMRPANFGRVSAPLLPGHNAGPAFAEELLYRMMHEPGFDLAPVWKGATRLTGAIVRRLREPLVAGLVALRGVCAVSLLAARLTDIAAMLEALRASLGDSDTSSGMSPNGRWETPLSTYGFRAGEALCLTETARGLLAHAVSVNDAGEAVRLRITSPTEWQFSPDGPGQQAATLLARDFNADATEEKPVDFEEFESLLRLALFGLDACVPLDFHRHA</sequence>
<dbReference type="EMBL" id="AP018786">
    <property type="protein sequence ID" value="BBF23623.1"/>
    <property type="molecule type" value="Genomic_DNA"/>
</dbReference>
<organism evidence="1 2">
    <name type="scientific">Sutterella megalosphaeroides</name>
    <dbReference type="NCBI Taxonomy" id="2494234"/>
    <lineage>
        <taxon>Bacteria</taxon>
        <taxon>Pseudomonadati</taxon>
        <taxon>Pseudomonadota</taxon>
        <taxon>Betaproteobacteria</taxon>
        <taxon>Burkholderiales</taxon>
        <taxon>Sutterellaceae</taxon>
        <taxon>Sutterella</taxon>
    </lineage>
</organism>
<reference evidence="1 2" key="1">
    <citation type="journal article" date="2018" name="Int. J. Syst. Evol. Microbiol.">
        <title>Mesosutterella multiformis gen. nov., sp. nov., a member of the family Sutterellaceae and Sutterella megalosphaeroides sp. nov., isolated from human faeces.</title>
        <authorList>
            <person name="Sakamoto M."/>
            <person name="Ikeyama N."/>
            <person name="Kunihiro T."/>
            <person name="Iino T."/>
            <person name="Yuki M."/>
            <person name="Ohkuma M."/>
        </authorList>
    </citation>
    <scope>NUCLEOTIDE SEQUENCE [LARGE SCALE GENOMIC DNA]</scope>
    <source>
        <strain evidence="1 2">6FBBBH3</strain>
    </source>
</reference>
<dbReference type="Gene3D" id="1.10.645.10">
    <property type="entry name" value="Cytochrome-c3 Hydrogenase, chain B"/>
    <property type="match status" value="1"/>
</dbReference>
<dbReference type="KEGG" id="sutt:SUTMEG_15140"/>
<proteinExistence type="predicted"/>
<keyword evidence="2" id="KW-1185">Reference proteome</keyword>
<evidence type="ECO:0000313" key="1">
    <source>
        <dbReference type="EMBL" id="BBF23623.1"/>
    </source>
</evidence>
<dbReference type="OrthoDB" id="9157196at2"/>
<dbReference type="SUPFAM" id="SSF56762">
    <property type="entry name" value="HydB/Nqo4-like"/>
    <property type="match status" value="1"/>
</dbReference>
<protein>
    <submittedName>
        <fullName evidence="1">Uncharacterized protein</fullName>
    </submittedName>
</protein>
<dbReference type="AlphaFoldDB" id="A0A2Z6IAS6"/>
<dbReference type="InterPro" id="IPR029014">
    <property type="entry name" value="NiFe-Hase_large"/>
</dbReference>
<dbReference type="RefSeq" id="WP_120177210.1">
    <property type="nucleotide sequence ID" value="NZ_AP018786.1"/>
</dbReference>
<name>A0A2Z6IAS6_9BURK</name>
<accession>A0A2Z6IAS6</accession>
<evidence type="ECO:0000313" key="2">
    <source>
        <dbReference type="Proteomes" id="UP000271003"/>
    </source>
</evidence>